<name>A0ABU8MRN8_9PSEU</name>
<feature type="compositionally biased region" description="Pro residues" evidence="8">
    <location>
        <begin position="1"/>
        <end position="34"/>
    </location>
</feature>
<dbReference type="PANTHER" id="PTHR47019:SF1">
    <property type="entry name" value="LIPID II FLIPPASE MURJ"/>
    <property type="match status" value="1"/>
</dbReference>
<feature type="region of interest" description="Disordered" evidence="8">
    <location>
        <begin position="116"/>
        <end position="142"/>
    </location>
</feature>
<evidence type="ECO:0000256" key="5">
    <source>
        <dbReference type="ARBA" id="ARBA00022984"/>
    </source>
</evidence>
<feature type="transmembrane region" description="Helical" evidence="9">
    <location>
        <begin position="487"/>
        <end position="513"/>
    </location>
</feature>
<dbReference type="Proteomes" id="UP001385809">
    <property type="component" value="Unassembled WGS sequence"/>
</dbReference>
<feature type="compositionally biased region" description="Pro residues" evidence="8">
    <location>
        <begin position="54"/>
        <end position="65"/>
    </location>
</feature>
<feature type="region of interest" description="Disordered" evidence="8">
    <location>
        <begin position="1"/>
        <end position="74"/>
    </location>
</feature>
<dbReference type="CDD" id="cd13123">
    <property type="entry name" value="MATE_MurJ_like"/>
    <property type="match status" value="1"/>
</dbReference>
<dbReference type="NCBIfam" id="TIGR01695">
    <property type="entry name" value="murJ_mviN"/>
    <property type="match status" value="1"/>
</dbReference>
<keyword evidence="7 9" id="KW-0472">Membrane</keyword>
<feature type="transmembrane region" description="Helical" evidence="9">
    <location>
        <begin position="265"/>
        <end position="288"/>
    </location>
</feature>
<keyword evidence="3 9" id="KW-0812">Transmembrane</keyword>
<evidence type="ECO:0000256" key="9">
    <source>
        <dbReference type="SAM" id="Phobius"/>
    </source>
</evidence>
<keyword evidence="2" id="KW-1003">Cell membrane</keyword>
<evidence type="ECO:0000313" key="10">
    <source>
        <dbReference type="EMBL" id="MEJ2869974.1"/>
    </source>
</evidence>
<dbReference type="EMBL" id="JBBEGN010000010">
    <property type="protein sequence ID" value="MEJ2869974.1"/>
    <property type="molecule type" value="Genomic_DNA"/>
</dbReference>
<feature type="transmembrane region" description="Helical" evidence="9">
    <location>
        <begin position="623"/>
        <end position="643"/>
    </location>
</feature>
<evidence type="ECO:0000256" key="2">
    <source>
        <dbReference type="ARBA" id="ARBA00022475"/>
    </source>
</evidence>
<evidence type="ECO:0000256" key="4">
    <source>
        <dbReference type="ARBA" id="ARBA00022960"/>
    </source>
</evidence>
<keyword evidence="4" id="KW-0133">Cell shape</keyword>
<dbReference type="InterPro" id="IPR004268">
    <property type="entry name" value="MurJ"/>
</dbReference>
<dbReference type="InterPro" id="IPR051050">
    <property type="entry name" value="Lipid_II_flippase_MurJ/MviN"/>
</dbReference>
<proteinExistence type="predicted"/>
<keyword evidence="11" id="KW-1185">Reference proteome</keyword>
<sequence length="665" mass="68742">MPRTEVPPPGASPLPGPTPAPGPVPPGTSRPPDPGATRPLGAQPRDAATVPARAVPPGPARPPAAPADEATRTVPARVEEATTRLAALADTAAVPGRGAPLASWTVGDSRDETVLLPRPPLEQDAPAVPAPRTPSDERDDSSLVKASGGMAVATLVSRLTGFLRTLALAATIGLEFVGSAFQIANTLPNIIFELLLGGVLTSVVIPVLVRAAKEDGDDGDAFAQKLLSGAAVALAVATTIAVVAAPVLVLPYIENEAYRPLAIDFAYLLLPQIFFYGMGALFGAILNARAVFGPAAWAPVLNNVVVLGALAVYWFLPSPPDGGISTTQLLVVGVGSTLGIVLQAAVMLPAMRRTGFRWRWRFGWDPRLTAFGGLAAWVVAYVIISQVGLTAILRVALSSDPGGPSVYANAWLLIQVPYGVLGVSLLTALMPRMSAAAANGRLDQVVADLSLGSRLSTVTLLPVSAILTVFGSQLGIAMFSLGKSGGASAATLGATLSASAFGLLPMAVVMLQLRVFYAMADARTPTLIMVVMTAVKVPLAYLCPVLLAPDQVVLGLAAVNAFGFVVGSVVGDVWLRSRLGRLDTRRVLRTMLLTGLASVMAVLVAVLLITLLERLLPGSGAVAKAWLTVLLGGAVSVGVLAVAMRLLRVPELDPVVSRLRRLVGR</sequence>
<feature type="transmembrane region" description="Helical" evidence="9">
    <location>
        <begin position="553"/>
        <end position="575"/>
    </location>
</feature>
<feature type="transmembrane region" description="Helical" evidence="9">
    <location>
        <begin position="295"/>
        <end position="316"/>
    </location>
</feature>
<feature type="transmembrane region" description="Helical" evidence="9">
    <location>
        <begin position="190"/>
        <end position="209"/>
    </location>
</feature>
<evidence type="ECO:0000256" key="7">
    <source>
        <dbReference type="ARBA" id="ARBA00023136"/>
    </source>
</evidence>
<dbReference type="PANTHER" id="PTHR47019">
    <property type="entry name" value="LIPID II FLIPPASE MURJ"/>
    <property type="match status" value="1"/>
</dbReference>
<evidence type="ECO:0000256" key="1">
    <source>
        <dbReference type="ARBA" id="ARBA00004651"/>
    </source>
</evidence>
<keyword evidence="6 9" id="KW-1133">Transmembrane helix</keyword>
<protein>
    <submittedName>
        <fullName evidence="10">Murein biosynthesis integral membrane protein MurJ</fullName>
    </submittedName>
</protein>
<organism evidence="10 11">
    <name type="scientific">Actinomycetospora aurantiaca</name>
    <dbReference type="NCBI Taxonomy" id="3129233"/>
    <lineage>
        <taxon>Bacteria</taxon>
        <taxon>Bacillati</taxon>
        <taxon>Actinomycetota</taxon>
        <taxon>Actinomycetes</taxon>
        <taxon>Pseudonocardiales</taxon>
        <taxon>Pseudonocardiaceae</taxon>
        <taxon>Actinomycetospora</taxon>
    </lineage>
</organism>
<evidence type="ECO:0000313" key="11">
    <source>
        <dbReference type="Proteomes" id="UP001385809"/>
    </source>
</evidence>
<evidence type="ECO:0000256" key="6">
    <source>
        <dbReference type="ARBA" id="ARBA00022989"/>
    </source>
</evidence>
<comment type="subcellular location">
    <subcellularLocation>
        <location evidence="1">Cell membrane</location>
        <topology evidence="1">Multi-pass membrane protein</topology>
    </subcellularLocation>
</comment>
<feature type="transmembrane region" description="Helical" evidence="9">
    <location>
        <begin position="230"/>
        <end position="253"/>
    </location>
</feature>
<feature type="transmembrane region" description="Helical" evidence="9">
    <location>
        <begin position="408"/>
        <end position="429"/>
    </location>
</feature>
<dbReference type="Pfam" id="PF03023">
    <property type="entry name" value="MurJ"/>
    <property type="match status" value="1"/>
</dbReference>
<gene>
    <name evidence="10" type="primary">murJ</name>
    <name evidence="10" type="ORF">WCD74_19560</name>
</gene>
<feature type="transmembrane region" description="Helical" evidence="9">
    <location>
        <begin position="328"/>
        <end position="348"/>
    </location>
</feature>
<feature type="transmembrane region" description="Helical" evidence="9">
    <location>
        <begin position="587"/>
        <end position="611"/>
    </location>
</feature>
<feature type="compositionally biased region" description="Low complexity" evidence="8">
    <location>
        <begin position="44"/>
        <end position="53"/>
    </location>
</feature>
<evidence type="ECO:0000256" key="3">
    <source>
        <dbReference type="ARBA" id="ARBA00022692"/>
    </source>
</evidence>
<accession>A0ABU8MRN8</accession>
<feature type="transmembrane region" description="Helical" evidence="9">
    <location>
        <begin position="368"/>
        <end position="396"/>
    </location>
</feature>
<keyword evidence="5" id="KW-0573">Peptidoglycan synthesis</keyword>
<comment type="caution">
    <text evidence="10">The sequence shown here is derived from an EMBL/GenBank/DDBJ whole genome shotgun (WGS) entry which is preliminary data.</text>
</comment>
<feature type="transmembrane region" description="Helical" evidence="9">
    <location>
        <begin position="460"/>
        <end position="481"/>
    </location>
</feature>
<reference evidence="10 11" key="1">
    <citation type="submission" date="2024-03" db="EMBL/GenBank/DDBJ databases">
        <title>Actinomycetospora sp. OC33-EN08, a novel actinomycete isolated from wild orchid (Aerides multiflora).</title>
        <authorList>
            <person name="Suriyachadkun C."/>
        </authorList>
    </citation>
    <scope>NUCLEOTIDE SEQUENCE [LARGE SCALE GENOMIC DNA]</scope>
    <source>
        <strain evidence="10 11">OC33-EN08</strain>
    </source>
</reference>
<feature type="transmembrane region" description="Helical" evidence="9">
    <location>
        <begin position="525"/>
        <end position="547"/>
    </location>
</feature>
<dbReference type="RefSeq" id="WP_337696548.1">
    <property type="nucleotide sequence ID" value="NZ_JBBEGN010000010.1"/>
</dbReference>
<evidence type="ECO:0000256" key="8">
    <source>
        <dbReference type="SAM" id="MobiDB-lite"/>
    </source>
</evidence>
<dbReference type="PRINTS" id="PR01806">
    <property type="entry name" value="VIRFACTRMVIN"/>
</dbReference>